<dbReference type="PANTHER" id="PTHR11360:SF287">
    <property type="entry name" value="MFS MONOCARBOXYLATE TRANSPORTER"/>
    <property type="match status" value="1"/>
</dbReference>
<dbReference type="Gene3D" id="1.20.1250.20">
    <property type="entry name" value="MFS general substrate transporter like domains"/>
    <property type="match status" value="1"/>
</dbReference>
<dbReference type="VEuPathDB" id="FungiDB:PSHT_15663"/>
<feature type="transmembrane region" description="Helical" evidence="2">
    <location>
        <begin position="532"/>
        <end position="553"/>
    </location>
</feature>
<feature type="region of interest" description="Disordered" evidence="1">
    <location>
        <begin position="44"/>
        <end position="67"/>
    </location>
</feature>
<proteinExistence type="predicted"/>
<feature type="transmembrane region" description="Helical" evidence="2">
    <location>
        <begin position="458"/>
        <end position="484"/>
    </location>
</feature>
<dbReference type="AlphaFoldDB" id="A0A2S4VY95"/>
<keyword evidence="4" id="KW-1185">Reference proteome</keyword>
<feature type="transmembrane region" description="Helical" evidence="2">
    <location>
        <begin position="105"/>
        <end position="122"/>
    </location>
</feature>
<keyword evidence="2" id="KW-0812">Transmembrane</keyword>
<dbReference type="Proteomes" id="UP000239156">
    <property type="component" value="Unassembled WGS sequence"/>
</dbReference>
<evidence type="ECO:0000256" key="2">
    <source>
        <dbReference type="SAM" id="Phobius"/>
    </source>
</evidence>
<dbReference type="EMBL" id="PKSL01000018">
    <property type="protein sequence ID" value="POW14456.1"/>
    <property type="molecule type" value="Genomic_DNA"/>
</dbReference>
<feature type="transmembrane region" description="Helical" evidence="2">
    <location>
        <begin position="161"/>
        <end position="180"/>
    </location>
</feature>
<dbReference type="VEuPathDB" id="FungiDB:PSTT_02914"/>
<feature type="transmembrane region" description="Helical" evidence="2">
    <location>
        <begin position="496"/>
        <end position="520"/>
    </location>
</feature>
<feature type="transmembrane region" description="Helical" evidence="2">
    <location>
        <begin position="82"/>
        <end position="99"/>
    </location>
</feature>
<feature type="transmembrane region" description="Helical" evidence="2">
    <location>
        <begin position="201"/>
        <end position="227"/>
    </location>
</feature>
<feature type="transmembrane region" description="Helical" evidence="2">
    <location>
        <begin position="402"/>
        <end position="423"/>
    </location>
</feature>
<organism evidence="3 4">
    <name type="scientific">Puccinia striiformis</name>
    <dbReference type="NCBI Taxonomy" id="27350"/>
    <lineage>
        <taxon>Eukaryota</taxon>
        <taxon>Fungi</taxon>
        <taxon>Dikarya</taxon>
        <taxon>Basidiomycota</taxon>
        <taxon>Pucciniomycotina</taxon>
        <taxon>Pucciniomycetes</taxon>
        <taxon>Pucciniales</taxon>
        <taxon>Pucciniaceae</taxon>
        <taxon>Puccinia</taxon>
    </lineage>
</organism>
<dbReference type="PANTHER" id="PTHR11360">
    <property type="entry name" value="MONOCARBOXYLATE TRANSPORTER"/>
    <property type="match status" value="1"/>
</dbReference>
<accession>A0A2S4VY95</accession>
<gene>
    <name evidence="3" type="ORF">PSTT_02914</name>
</gene>
<feature type="transmembrane region" description="Helical" evidence="2">
    <location>
        <begin position="435"/>
        <end position="452"/>
    </location>
</feature>
<name>A0A2S4VY95_9BASI</name>
<dbReference type="InterPro" id="IPR050327">
    <property type="entry name" value="Proton-linked_MCT"/>
</dbReference>
<dbReference type="SUPFAM" id="SSF103473">
    <property type="entry name" value="MFS general substrate transporter"/>
    <property type="match status" value="1"/>
</dbReference>
<keyword evidence="2" id="KW-0472">Membrane</keyword>
<feature type="transmembrane region" description="Helical" evidence="2">
    <location>
        <begin position="300"/>
        <end position="318"/>
    </location>
</feature>
<evidence type="ECO:0000313" key="3">
    <source>
        <dbReference type="EMBL" id="POW14456.1"/>
    </source>
</evidence>
<reference evidence="3" key="1">
    <citation type="submission" date="2017-12" db="EMBL/GenBank/DDBJ databases">
        <title>Gene loss provides genomic basis for host adaptation in cereal stripe rust fungi.</title>
        <authorList>
            <person name="Xia C."/>
        </authorList>
    </citation>
    <scope>NUCLEOTIDE SEQUENCE [LARGE SCALE GENOMIC DNA]</scope>
    <source>
        <strain evidence="3">93-210</strain>
    </source>
</reference>
<protein>
    <recommendedName>
        <fullName evidence="5">Major facilitator superfamily (MFS) profile domain-containing protein</fullName>
    </recommendedName>
</protein>
<keyword evidence="2" id="KW-1133">Transmembrane helix</keyword>
<sequence>MSKPSNLVRLLWRMDPSVLSSHELTTFHSPPNEDQATISSRAKNIAPTDNDDKNDTRSDVAFQSPASKDREKNLAQIDGGFFAWRYIFLSFLVEGYVWGEEIDHLGIMILSIPLSFGVFLDYPPYSEMTSTMAAIIGTLCTGILYCVGSFVLSLMENFPKSALYLPTIGTLVCSASFLAASYSTNVSPLRTEKRDVLFPDLLLPVHLQAWHLLLCQGIMYGIGGALFFLSEWWVVRRGLAGSIMFAGEHVLEYFIFVGYRRRRNLGVNLDRSLQGTSVFGLILPPVLDWSLKKYGTPMTLRGLGAAFFIGMAPILPFFRGRLPVSVRRRAPPAPTRKYLKRPIFWAFNCLNLLQSLYVFHCQCDDKQKSEFYLELSMTIFIDLNYRSFFVPTLYMPTYATSIGSPGGIVLGLFAGSSIIGQIVTGGLSDHYDLSWIIGVTSVASSVSIFVLWGHSEGFAMLAAFAIVYGISAGGFSCLWQRFAMIIAPSEANSGSLVVYFATSRGIANVLTGPIAGALLQNSPSTKAGYKSLVYYSGSLMILCTLGVSMKGLYRIIRN</sequence>
<evidence type="ECO:0000313" key="4">
    <source>
        <dbReference type="Proteomes" id="UP000239156"/>
    </source>
</evidence>
<comment type="caution">
    <text evidence="3">The sequence shown here is derived from an EMBL/GenBank/DDBJ whole genome shotgun (WGS) entry which is preliminary data.</text>
</comment>
<dbReference type="InterPro" id="IPR036259">
    <property type="entry name" value="MFS_trans_sf"/>
</dbReference>
<evidence type="ECO:0008006" key="5">
    <source>
        <dbReference type="Google" id="ProtNLM"/>
    </source>
</evidence>
<evidence type="ECO:0000256" key="1">
    <source>
        <dbReference type="SAM" id="MobiDB-lite"/>
    </source>
</evidence>
<feature type="transmembrane region" description="Helical" evidence="2">
    <location>
        <begin position="134"/>
        <end position="155"/>
    </location>
</feature>